<reference evidence="1 2" key="1">
    <citation type="submission" date="2016-03" db="EMBL/GenBank/DDBJ databases">
        <authorList>
            <person name="Hansen M.J."/>
            <person name="Bojesen A.M."/>
            <person name="Planet P."/>
        </authorList>
    </citation>
    <scope>NUCLEOTIDE SEQUENCE [LARGE SCALE GENOMIC DNA]</scope>
    <source>
        <strain evidence="1 2">HPA 21</strain>
    </source>
</reference>
<dbReference type="EMBL" id="CP015029">
    <property type="protein sequence ID" value="QIM65659.1"/>
    <property type="molecule type" value="Genomic_DNA"/>
</dbReference>
<gene>
    <name evidence="1" type="ORF">A4G17_09475</name>
</gene>
<evidence type="ECO:0000313" key="1">
    <source>
        <dbReference type="EMBL" id="QIM65659.1"/>
    </source>
</evidence>
<proteinExistence type="predicted"/>
<sequence length="60" mass="6779">MVIIAFLGKNWGNYSGNGLQAVGFSGNFARFYSKQTLLVKLSFPFVFNEKSNYSDDGYRL</sequence>
<dbReference type="Proteomes" id="UP000502287">
    <property type="component" value="Chromosome"/>
</dbReference>
<dbReference type="KEGG" id="fcl:A4G17_09475"/>
<dbReference type="AlphaFoldDB" id="A0AAE6X904"/>
<name>A0AAE6X904_9PAST</name>
<accession>A0AAE6X904</accession>
<protein>
    <submittedName>
        <fullName evidence="1">Uncharacterized protein</fullName>
    </submittedName>
</protein>
<organism evidence="1 2">
    <name type="scientific">Frederiksenia canicola</name>
    <dbReference type="NCBI Taxonomy" id="123824"/>
    <lineage>
        <taxon>Bacteria</taxon>
        <taxon>Pseudomonadati</taxon>
        <taxon>Pseudomonadota</taxon>
        <taxon>Gammaproteobacteria</taxon>
        <taxon>Pasteurellales</taxon>
        <taxon>Pasteurellaceae</taxon>
        <taxon>Frederiksenia</taxon>
    </lineage>
</organism>
<evidence type="ECO:0000313" key="2">
    <source>
        <dbReference type="Proteomes" id="UP000502287"/>
    </source>
</evidence>